<accession>A0ACC1QNX6</accession>
<name>A0ACC1QNX6_9HYPO</name>
<protein>
    <submittedName>
        <fullName evidence="1">Uncharacterized protein</fullName>
    </submittedName>
</protein>
<sequence length="248" mass="26556">MEHGGDLVLGSILCDPDDPQSSINSDIPFSQLVGLGFPKVSSVEIPHCEYEISSCASTGASLGLRILGMFSGPGASITRPNRQGIKATLSQLQISSFNPTREYIAHAIASSRAARVYVRSECHTEPVTLYMVTGTQVVHGHAKIADYRENETAIAGNLGLGSAVVEASVAGEHKRGGKVSSEREIANPFIFAYRVHQFTVDREGACGKVGVYKEGALLSVDEAQEERCDWLRINLAESGEASDTRESS</sequence>
<evidence type="ECO:0000313" key="2">
    <source>
        <dbReference type="Proteomes" id="UP001148737"/>
    </source>
</evidence>
<proteinExistence type="predicted"/>
<keyword evidence="2" id="KW-1185">Reference proteome</keyword>
<dbReference type="EMBL" id="JANAKD010001229">
    <property type="protein sequence ID" value="KAJ3481788.1"/>
    <property type="molecule type" value="Genomic_DNA"/>
</dbReference>
<evidence type="ECO:0000313" key="1">
    <source>
        <dbReference type="EMBL" id="KAJ3481788.1"/>
    </source>
</evidence>
<gene>
    <name evidence="1" type="ORF">NLG97_g7734</name>
</gene>
<reference evidence="1" key="1">
    <citation type="submission" date="2022-07" db="EMBL/GenBank/DDBJ databases">
        <title>Genome Sequence of Lecanicillium saksenae.</title>
        <authorList>
            <person name="Buettner E."/>
        </authorList>
    </citation>
    <scope>NUCLEOTIDE SEQUENCE</scope>
    <source>
        <strain evidence="1">VT-O1</strain>
    </source>
</reference>
<organism evidence="1 2">
    <name type="scientific">Lecanicillium saksenae</name>
    <dbReference type="NCBI Taxonomy" id="468837"/>
    <lineage>
        <taxon>Eukaryota</taxon>
        <taxon>Fungi</taxon>
        <taxon>Dikarya</taxon>
        <taxon>Ascomycota</taxon>
        <taxon>Pezizomycotina</taxon>
        <taxon>Sordariomycetes</taxon>
        <taxon>Hypocreomycetidae</taxon>
        <taxon>Hypocreales</taxon>
        <taxon>Cordycipitaceae</taxon>
        <taxon>Lecanicillium</taxon>
    </lineage>
</organism>
<dbReference type="Proteomes" id="UP001148737">
    <property type="component" value="Unassembled WGS sequence"/>
</dbReference>
<comment type="caution">
    <text evidence="1">The sequence shown here is derived from an EMBL/GenBank/DDBJ whole genome shotgun (WGS) entry which is preliminary data.</text>
</comment>